<gene>
    <name evidence="1" type="ORF">FJU11_15100</name>
</gene>
<protein>
    <recommendedName>
        <fullName evidence="3">DUF4224 domain-containing protein</fullName>
    </recommendedName>
</protein>
<dbReference type="AlphaFoldDB" id="A0A506TZJ4"/>
<organism evidence="1 2">
    <name type="scientific">Pararhizobium mangrovi</name>
    <dbReference type="NCBI Taxonomy" id="2590452"/>
    <lineage>
        <taxon>Bacteria</taxon>
        <taxon>Pseudomonadati</taxon>
        <taxon>Pseudomonadota</taxon>
        <taxon>Alphaproteobacteria</taxon>
        <taxon>Hyphomicrobiales</taxon>
        <taxon>Rhizobiaceae</taxon>
        <taxon>Rhizobium/Agrobacterium group</taxon>
        <taxon>Pararhizobium</taxon>
    </lineage>
</organism>
<dbReference type="RefSeq" id="WP_141167913.1">
    <property type="nucleotide sequence ID" value="NZ_VHLH01000031.1"/>
</dbReference>
<keyword evidence="2" id="KW-1185">Reference proteome</keyword>
<comment type="caution">
    <text evidence="1">The sequence shown here is derived from an EMBL/GenBank/DDBJ whole genome shotgun (WGS) entry which is preliminary data.</text>
</comment>
<dbReference type="Proteomes" id="UP000320314">
    <property type="component" value="Unassembled WGS sequence"/>
</dbReference>
<dbReference type="OrthoDB" id="8454621at2"/>
<proteinExistence type="predicted"/>
<reference evidence="1 2" key="1">
    <citation type="submission" date="2019-06" db="EMBL/GenBank/DDBJ databases">
        <authorList>
            <person name="Li M."/>
        </authorList>
    </citation>
    <scope>NUCLEOTIDE SEQUENCE [LARGE SCALE GENOMIC DNA]</scope>
    <source>
        <strain evidence="1 2">BGMRC6574</strain>
    </source>
</reference>
<name>A0A506TZJ4_9HYPH</name>
<dbReference type="EMBL" id="VHLH01000031">
    <property type="protein sequence ID" value="TPW26401.1"/>
    <property type="molecule type" value="Genomic_DNA"/>
</dbReference>
<accession>A0A506TZJ4</accession>
<evidence type="ECO:0000313" key="1">
    <source>
        <dbReference type="EMBL" id="TPW26401.1"/>
    </source>
</evidence>
<sequence>MTSPRFMNDTQLKEHFGLSDRALTRLRATHLFPRKDGLIGKTDSRAVHFFFDRRIGLDSDSSRDNFVAVNDGKENFDGI</sequence>
<evidence type="ECO:0008006" key="3">
    <source>
        <dbReference type="Google" id="ProtNLM"/>
    </source>
</evidence>
<evidence type="ECO:0000313" key="2">
    <source>
        <dbReference type="Proteomes" id="UP000320314"/>
    </source>
</evidence>